<protein>
    <submittedName>
        <fullName evidence="1">BfmA/BtgA family mobilization protein</fullName>
    </submittedName>
</protein>
<comment type="caution">
    <text evidence="1">The sequence shown here is derived from an EMBL/GenBank/DDBJ whole genome shotgun (WGS) entry which is preliminary data.</text>
</comment>
<evidence type="ECO:0000313" key="1">
    <source>
        <dbReference type="EMBL" id="MFN0257725.1"/>
    </source>
</evidence>
<evidence type="ECO:0000313" key="2">
    <source>
        <dbReference type="Proteomes" id="UP001517247"/>
    </source>
</evidence>
<reference evidence="1 2" key="1">
    <citation type="submission" date="2024-12" db="EMBL/GenBank/DDBJ databases">
        <authorList>
            <person name="Hu S."/>
        </authorList>
    </citation>
    <scope>NUCLEOTIDE SEQUENCE [LARGE SCALE GENOMIC DNA]</scope>
    <source>
        <strain evidence="1 2">THG-T11</strain>
    </source>
</reference>
<dbReference type="NCBIfam" id="NF041200">
    <property type="entry name" value="mob_BfmA_Nterm"/>
    <property type="match status" value="1"/>
</dbReference>
<dbReference type="InterPro" id="IPR048012">
    <property type="entry name" value="BfmA-like_N"/>
</dbReference>
<accession>A0ABW9JBW1</accession>
<dbReference type="Proteomes" id="UP001517247">
    <property type="component" value="Unassembled WGS sequence"/>
</dbReference>
<dbReference type="EMBL" id="SSHJ02000010">
    <property type="protein sequence ID" value="MFN0257725.1"/>
    <property type="molecule type" value="Genomic_DNA"/>
</dbReference>
<organism evidence="1 2">
    <name type="scientific">Pedobacter ureilyticus</name>
    <dbReference type="NCBI Taxonomy" id="1393051"/>
    <lineage>
        <taxon>Bacteria</taxon>
        <taxon>Pseudomonadati</taxon>
        <taxon>Bacteroidota</taxon>
        <taxon>Sphingobacteriia</taxon>
        <taxon>Sphingobacteriales</taxon>
        <taxon>Sphingobacteriaceae</taxon>
        <taxon>Pedobacter</taxon>
    </lineage>
</organism>
<proteinExistence type="predicted"/>
<name>A0ABW9JBW1_9SPHI</name>
<gene>
    <name evidence="1" type="ORF">E6A44_019230</name>
</gene>
<sequence length="182" mass="21336">MQETLKTVKYSIRDDIKFGKIAVKLGRSKRQVLSQMIDYFYRSKKDPTDLNDELLKNTILKGQKEYIGFVRTQEADLLIPIKRDATSMVELLKRMAYSFDNQVMKYNEQVLSNQSDQRKGLSSVFETLGYIEKKIEAKALLKQKAMNILNRYIKERENLRLMSSAREKEELANTARKELELL</sequence>
<keyword evidence="2" id="KW-1185">Reference proteome</keyword>